<dbReference type="VEuPathDB" id="FungiDB:VP01_218g5"/>
<evidence type="ECO:0000313" key="2">
    <source>
        <dbReference type="EMBL" id="KNZ57307.1"/>
    </source>
</evidence>
<feature type="compositionally biased region" description="Polar residues" evidence="1">
    <location>
        <begin position="85"/>
        <end position="103"/>
    </location>
</feature>
<proteinExistence type="predicted"/>
<feature type="compositionally biased region" description="Polar residues" evidence="1">
    <location>
        <begin position="62"/>
        <end position="71"/>
    </location>
</feature>
<dbReference type="Proteomes" id="UP000037035">
    <property type="component" value="Unassembled WGS sequence"/>
</dbReference>
<accession>A0A0L6V9R7</accession>
<gene>
    <name evidence="2" type="ORF">VP01_218g5</name>
</gene>
<dbReference type="EMBL" id="LAVV01007047">
    <property type="protein sequence ID" value="KNZ57307.1"/>
    <property type="molecule type" value="Genomic_DNA"/>
</dbReference>
<evidence type="ECO:0000256" key="1">
    <source>
        <dbReference type="SAM" id="MobiDB-lite"/>
    </source>
</evidence>
<name>A0A0L6V9R7_9BASI</name>
<feature type="region of interest" description="Disordered" evidence="1">
    <location>
        <begin position="55"/>
        <end position="104"/>
    </location>
</feature>
<comment type="caution">
    <text evidence="2">The sequence shown here is derived from an EMBL/GenBank/DDBJ whole genome shotgun (WGS) entry which is preliminary data.</text>
</comment>
<dbReference type="AlphaFoldDB" id="A0A0L6V9R7"/>
<reference evidence="2 3" key="1">
    <citation type="submission" date="2015-08" db="EMBL/GenBank/DDBJ databases">
        <title>Next Generation Sequencing and Analysis of the Genome of Puccinia sorghi L Schw, the Causal Agent of Maize Common Rust.</title>
        <authorList>
            <person name="Rochi L."/>
            <person name="Burguener G."/>
            <person name="Darino M."/>
            <person name="Turjanski A."/>
            <person name="Kreff E."/>
            <person name="Dieguez M.J."/>
            <person name="Sacco F."/>
        </authorList>
    </citation>
    <scope>NUCLEOTIDE SEQUENCE [LARGE SCALE GENOMIC DNA]</scope>
    <source>
        <strain evidence="2 3">RO10H11247</strain>
    </source>
</reference>
<protein>
    <submittedName>
        <fullName evidence="2">Uncharacterized protein</fullName>
    </submittedName>
</protein>
<evidence type="ECO:0000313" key="3">
    <source>
        <dbReference type="Proteomes" id="UP000037035"/>
    </source>
</evidence>
<organism evidence="2 3">
    <name type="scientific">Puccinia sorghi</name>
    <dbReference type="NCBI Taxonomy" id="27349"/>
    <lineage>
        <taxon>Eukaryota</taxon>
        <taxon>Fungi</taxon>
        <taxon>Dikarya</taxon>
        <taxon>Basidiomycota</taxon>
        <taxon>Pucciniomycotina</taxon>
        <taxon>Pucciniomycetes</taxon>
        <taxon>Pucciniales</taxon>
        <taxon>Pucciniaceae</taxon>
        <taxon>Puccinia</taxon>
    </lineage>
</organism>
<sequence length="421" mass="48617">MAAEPNRVAAEENFIATPRFNPQEIQQVIQLFQLGSNTPSYQNADASTVTVLSAGGRVPREMSSTARQNGENDLLSLETPEQRENAQSWGADQGTASSSTSLPQHRLRAEHNTLADWPRSTEPLLNQPPRLQYSFVGSGNRGSSFEDSEHIPQLFKMKKPHKPETLTAIENHPSPIEGIKNYGRLKFNTDLFKGEGPHQSERNNILRLLNSIPRPSQGNFLFTEDELVMVCGDLNRKMTNISKPSMTQIEILMSNIDIWYQYWNKHAKIDLASLYCVGKLLRYQFVFPLFLLYVEMILSIIPFKKGLPLDVELDYPHEMRDALKSYQEFHKILQTPPDDGVYKIWIEKRRSFQEHLGHARKCHNKLLWTFVDFWLESKYKSVWNHVKAKHAYKNFQSLFNTIFTQGIQTLNEKLQDYLPHK</sequence>
<keyword evidence="3" id="KW-1185">Reference proteome</keyword>